<comment type="caution">
    <text evidence="5">The sequence shown here is derived from an EMBL/GenBank/DDBJ whole genome shotgun (WGS) entry which is preliminary data.</text>
</comment>
<dbReference type="Pfam" id="PF03168">
    <property type="entry name" value="LEA_2"/>
    <property type="match status" value="1"/>
</dbReference>
<dbReference type="PANTHER" id="PTHR31459">
    <property type="match status" value="1"/>
</dbReference>
<keyword evidence="3" id="KW-1133">Transmembrane helix</keyword>
<name>A0A5C6XFG6_9DELT</name>
<sequence>MVSGDDRSRVARGRRAKGGPCTDGVHRRQRACSNRSHWRTISLNLAAGGPPCTLLRREPMTDNATSRRRVVGLLFMLVGAAVLVVGCAAPRASVRDVEFRSLNLSGLNFGLIFDLANPNEYALPLREVDWRVDLFSAYLASGSARPDQRIPAKGSARVDVPVSVRFAEAQQSASRIIREPVIPWQVSGACHFETPIGSIPVSFNDAGQWDNPLVR</sequence>
<proteinExistence type="inferred from homology"/>
<feature type="region of interest" description="Disordered" evidence="2">
    <location>
        <begin position="1"/>
        <end position="26"/>
    </location>
</feature>
<feature type="transmembrane region" description="Helical" evidence="3">
    <location>
        <begin position="70"/>
        <end position="92"/>
    </location>
</feature>
<dbReference type="SMART" id="SM00769">
    <property type="entry name" value="WHy"/>
    <property type="match status" value="1"/>
</dbReference>
<dbReference type="PANTHER" id="PTHR31459:SF2">
    <property type="entry name" value="OS03G0843300 PROTEIN"/>
    <property type="match status" value="1"/>
</dbReference>
<gene>
    <name evidence="5" type="ORF">FRC96_09110</name>
</gene>
<protein>
    <submittedName>
        <fullName evidence="5">LEA type 2 family protein</fullName>
    </submittedName>
</protein>
<dbReference type="GO" id="GO:0009269">
    <property type="term" value="P:response to desiccation"/>
    <property type="evidence" value="ECO:0007669"/>
    <property type="project" value="InterPro"/>
</dbReference>
<dbReference type="SUPFAM" id="SSF117070">
    <property type="entry name" value="LEA14-like"/>
    <property type="match status" value="1"/>
</dbReference>
<evidence type="ECO:0000313" key="6">
    <source>
        <dbReference type="Proteomes" id="UP000321046"/>
    </source>
</evidence>
<dbReference type="InterPro" id="IPR045043">
    <property type="entry name" value="Lea14-like"/>
</dbReference>
<keyword evidence="3" id="KW-0812">Transmembrane</keyword>
<evidence type="ECO:0000256" key="2">
    <source>
        <dbReference type="SAM" id="MobiDB-lite"/>
    </source>
</evidence>
<evidence type="ECO:0000259" key="4">
    <source>
        <dbReference type="SMART" id="SM00769"/>
    </source>
</evidence>
<dbReference type="OrthoDB" id="5513189at2"/>
<dbReference type="EMBL" id="VOSL01000043">
    <property type="protein sequence ID" value="TXD36867.1"/>
    <property type="molecule type" value="Genomic_DNA"/>
</dbReference>
<accession>A0A5C6XFG6</accession>
<organism evidence="5 6">
    <name type="scientific">Lujinxingia vulgaris</name>
    <dbReference type="NCBI Taxonomy" id="2600176"/>
    <lineage>
        <taxon>Bacteria</taxon>
        <taxon>Deltaproteobacteria</taxon>
        <taxon>Bradymonadales</taxon>
        <taxon>Lujinxingiaceae</taxon>
        <taxon>Lujinxingia</taxon>
    </lineage>
</organism>
<evidence type="ECO:0000256" key="3">
    <source>
        <dbReference type="SAM" id="Phobius"/>
    </source>
</evidence>
<dbReference type="Gene3D" id="2.60.40.1820">
    <property type="match status" value="1"/>
</dbReference>
<reference evidence="5 6" key="1">
    <citation type="submission" date="2019-08" db="EMBL/GenBank/DDBJ databases">
        <title>Bradymonadales sp. TMQ2.</title>
        <authorList>
            <person name="Liang Q."/>
        </authorList>
    </citation>
    <scope>NUCLEOTIDE SEQUENCE [LARGE SCALE GENOMIC DNA]</scope>
    <source>
        <strain evidence="5 6">TMQ2</strain>
    </source>
</reference>
<feature type="domain" description="Water stress and hypersensitive response" evidence="4">
    <location>
        <begin position="92"/>
        <end position="208"/>
    </location>
</feature>
<dbReference type="Proteomes" id="UP000321046">
    <property type="component" value="Unassembled WGS sequence"/>
</dbReference>
<keyword evidence="3" id="KW-0472">Membrane</keyword>
<comment type="similarity">
    <text evidence="1">Belongs to the LEA type 2 family.</text>
</comment>
<evidence type="ECO:0000313" key="5">
    <source>
        <dbReference type="EMBL" id="TXD36867.1"/>
    </source>
</evidence>
<dbReference type="InterPro" id="IPR013990">
    <property type="entry name" value="WHy-dom"/>
</dbReference>
<evidence type="ECO:0000256" key="1">
    <source>
        <dbReference type="ARBA" id="ARBA00005960"/>
    </source>
</evidence>
<dbReference type="InterPro" id="IPR004864">
    <property type="entry name" value="LEA_2"/>
</dbReference>
<dbReference type="AlphaFoldDB" id="A0A5C6XFG6"/>